<dbReference type="InterPro" id="IPR036890">
    <property type="entry name" value="HATPase_C_sf"/>
</dbReference>
<feature type="domain" description="Histidine kinase" evidence="12">
    <location>
        <begin position="237"/>
        <end position="451"/>
    </location>
</feature>
<dbReference type="PROSITE" id="PS50109">
    <property type="entry name" value="HIS_KIN"/>
    <property type="match status" value="1"/>
</dbReference>
<comment type="subcellular location">
    <subcellularLocation>
        <location evidence="2">Membrane</location>
    </subcellularLocation>
</comment>
<dbReference type="InterPro" id="IPR050428">
    <property type="entry name" value="TCS_sensor_his_kinase"/>
</dbReference>
<keyword evidence="10 11" id="KW-0472">Membrane</keyword>
<name>A0ABU3V7X8_9RHOB</name>
<dbReference type="EC" id="2.7.13.3" evidence="3"/>
<dbReference type="InterPro" id="IPR003594">
    <property type="entry name" value="HATPase_dom"/>
</dbReference>
<organism evidence="14 15">
    <name type="scientific">Sedimentitalea todarodis</name>
    <dbReference type="NCBI Taxonomy" id="1631240"/>
    <lineage>
        <taxon>Bacteria</taxon>
        <taxon>Pseudomonadati</taxon>
        <taxon>Pseudomonadota</taxon>
        <taxon>Alphaproteobacteria</taxon>
        <taxon>Rhodobacterales</taxon>
        <taxon>Paracoccaceae</taxon>
        <taxon>Sedimentitalea</taxon>
    </lineage>
</organism>
<dbReference type="InterPro" id="IPR005467">
    <property type="entry name" value="His_kinase_dom"/>
</dbReference>
<evidence type="ECO:0000256" key="1">
    <source>
        <dbReference type="ARBA" id="ARBA00000085"/>
    </source>
</evidence>
<dbReference type="PROSITE" id="PS50885">
    <property type="entry name" value="HAMP"/>
    <property type="match status" value="1"/>
</dbReference>
<evidence type="ECO:0000256" key="6">
    <source>
        <dbReference type="ARBA" id="ARBA00022692"/>
    </source>
</evidence>
<dbReference type="InterPro" id="IPR003660">
    <property type="entry name" value="HAMP_dom"/>
</dbReference>
<feature type="transmembrane region" description="Helical" evidence="11">
    <location>
        <begin position="150"/>
        <end position="174"/>
    </location>
</feature>
<dbReference type="SMART" id="SM00388">
    <property type="entry name" value="HisKA"/>
    <property type="match status" value="1"/>
</dbReference>
<dbReference type="CDD" id="cd00075">
    <property type="entry name" value="HATPase"/>
    <property type="match status" value="1"/>
</dbReference>
<dbReference type="GO" id="GO:0016301">
    <property type="term" value="F:kinase activity"/>
    <property type="evidence" value="ECO:0007669"/>
    <property type="project" value="UniProtKB-KW"/>
</dbReference>
<keyword evidence="9" id="KW-0902">Two-component regulatory system</keyword>
<dbReference type="Gene3D" id="3.30.565.10">
    <property type="entry name" value="Histidine kinase-like ATPase, C-terminal domain"/>
    <property type="match status" value="1"/>
</dbReference>
<dbReference type="PRINTS" id="PR00344">
    <property type="entry name" value="BCTRLSENSOR"/>
</dbReference>
<dbReference type="Pfam" id="PF00512">
    <property type="entry name" value="HisKA"/>
    <property type="match status" value="1"/>
</dbReference>
<reference evidence="15" key="1">
    <citation type="submission" date="2023-05" db="EMBL/GenBank/DDBJ databases">
        <title>Sedimentitalea sp. nov. JM2-8.</title>
        <authorList>
            <person name="Huang J."/>
        </authorList>
    </citation>
    <scope>NUCLEOTIDE SEQUENCE [LARGE SCALE GENOMIC DNA]</scope>
    <source>
        <strain evidence="15">KHS03</strain>
    </source>
</reference>
<keyword evidence="4" id="KW-0597">Phosphoprotein</keyword>
<dbReference type="Pfam" id="PF02518">
    <property type="entry name" value="HATPase_c"/>
    <property type="match status" value="1"/>
</dbReference>
<evidence type="ECO:0000313" key="14">
    <source>
        <dbReference type="EMBL" id="MDU9002280.1"/>
    </source>
</evidence>
<protein>
    <recommendedName>
        <fullName evidence="3">histidine kinase</fullName>
        <ecNumber evidence="3">2.7.13.3</ecNumber>
    </recommendedName>
</protein>
<evidence type="ECO:0000256" key="7">
    <source>
        <dbReference type="ARBA" id="ARBA00022777"/>
    </source>
</evidence>
<gene>
    <name evidence="14" type="ORF">QO231_00285</name>
</gene>
<evidence type="ECO:0000256" key="10">
    <source>
        <dbReference type="ARBA" id="ARBA00023136"/>
    </source>
</evidence>
<evidence type="ECO:0000256" key="3">
    <source>
        <dbReference type="ARBA" id="ARBA00012438"/>
    </source>
</evidence>
<evidence type="ECO:0000256" key="9">
    <source>
        <dbReference type="ARBA" id="ARBA00023012"/>
    </source>
</evidence>
<dbReference type="SUPFAM" id="SSF47384">
    <property type="entry name" value="Homodimeric domain of signal transducing histidine kinase"/>
    <property type="match status" value="1"/>
</dbReference>
<evidence type="ECO:0000256" key="5">
    <source>
        <dbReference type="ARBA" id="ARBA00022679"/>
    </source>
</evidence>
<dbReference type="InterPro" id="IPR036097">
    <property type="entry name" value="HisK_dim/P_sf"/>
</dbReference>
<keyword evidence="8 11" id="KW-1133">Transmembrane helix</keyword>
<evidence type="ECO:0000256" key="4">
    <source>
        <dbReference type="ARBA" id="ARBA00022553"/>
    </source>
</evidence>
<sequence>MNARLSGLWRSMPLRLALGLVVLFSVVSLVSLAASYLITERSFEQAIRSDLTQRIAGFRAAPTAAALSTLVEAEARETDPERLALSYLAPNRRQYGNAVIARDAEGYHVLSLSQESPDLSGDYLALTTSLQGGQLTIARSLSEIDALRTVFLNILGLSLLPTILIALSGGLYLARRSARNVAAVGKTVDRLTSGDLQARVRPGPGWSEDLAEIGTKIDQMARAQESSVAAIRQVSSDIAHDLKTPIQRVAVHLEDLSNREELAPPARELVDRARTELDGVVSVFRSLLQIAQIESGTPKSTFAPLDLAELIETCAELYEPLASDSGHDLSTRIDPEMPPILGDRNLLLQLLANLIENALRHTPEGSEITVELHRQPRGVVLSVADTGPGIPDGETENVLQRLYRLDRSRMTPGSGLGLNFVSVVARLHGADLVLGDNAPGLRIEITFEPVKSVDTPDPAQIAPSAMT</sequence>
<evidence type="ECO:0000256" key="2">
    <source>
        <dbReference type="ARBA" id="ARBA00004370"/>
    </source>
</evidence>
<dbReference type="Gene3D" id="6.10.340.10">
    <property type="match status" value="1"/>
</dbReference>
<keyword evidence="5" id="KW-0808">Transferase</keyword>
<keyword evidence="15" id="KW-1185">Reference proteome</keyword>
<evidence type="ECO:0000313" key="15">
    <source>
        <dbReference type="Proteomes" id="UP001255416"/>
    </source>
</evidence>
<dbReference type="EMBL" id="JASMWN010000001">
    <property type="protein sequence ID" value="MDU9002280.1"/>
    <property type="molecule type" value="Genomic_DNA"/>
</dbReference>
<evidence type="ECO:0000259" key="13">
    <source>
        <dbReference type="PROSITE" id="PS50885"/>
    </source>
</evidence>
<comment type="caution">
    <text evidence="14">The sequence shown here is derived from an EMBL/GenBank/DDBJ whole genome shotgun (WGS) entry which is preliminary data.</text>
</comment>
<dbReference type="PANTHER" id="PTHR45436">
    <property type="entry name" value="SENSOR HISTIDINE KINASE YKOH"/>
    <property type="match status" value="1"/>
</dbReference>
<dbReference type="Gene3D" id="1.10.287.130">
    <property type="match status" value="1"/>
</dbReference>
<dbReference type="Proteomes" id="UP001255416">
    <property type="component" value="Unassembled WGS sequence"/>
</dbReference>
<keyword evidence="7 14" id="KW-0418">Kinase</keyword>
<dbReference type="SUPFAM" id="SSF55874">
    <property type="entry name" value="ATPase domain of HSP90 chaperone/DNA topoisomerase II/histidine kinase"/>
    <property type="match status" value="1"/>
</dbReference>
<feature type="domain" description="HAMP" evidence="13">
    <location>
        <begin position="175"/>
        <end position="229"/>
    </location>
</feature>
<dbReference type="CDD" id="cd00082">
    <property type="entry name" value="HisKA"/>
    <property type="match status" value="1"/>
</dbReference>
<accession>A0ABU3V7X8</accession>
<dbReference type="RefSeq" id="WP_316771830.1">
    <property type="nucleotide sequence ID" value="NZ_JASMWN010000001.1"/>
</dbReference>
<dbReference type="PANTHER" id="PTHR45436:SF8">
    <property type="entry name" value="HISTIDINE KINASE"/>
    <property type="match status" value="1"/>
</dbReference>
<dbReference type="InterPro" id="IPR004358">
    <property type="entry name" value="Sig_transdc_His_kin-like_C"/>
</dbReference>
<evidence type="ECO:0000256" key="8">
    <source>
        <dbReference type="ARBA" id="ARBA00022989"/>
    </source>
</evidence>
<evidence type="ECO:0000256" key="11">
    <source>
        <dbReference type="SAM" id="Phobius"/>
    </source>
</evidence>
<dbReference type="SMART" id="SM00387">
    <property type="entry name" value="HATPase_c"/>
    <property type="match status" value="1"/>
</dbReference>
<keyword evidence="6 11" id="KW-0812">Transmembrane</keyword>
<comment type="catalytic activity">
    <reaction evidence="1">
        <text>ATP + protein L-histidine = ADP + protein N-phospho-L-histidine.</text>
        <dbReference type="EC" id="2.7.13.3"/>
    </reaction>
</comment>
<proteinExistence type="predicted"/>
<dbReference type="InterPro" id="IPR003661">
    <property type="entry name" value="HisK_dim/P_dom"/>
</dbReference>
<evidence type="ECO:0000259" key="12">
    <source>
        <dbReference type="PROSITE" id="PS50109"/>
    </source>
</evidence>